<keyword evidence="2" id="KW-1185">Reference proteome</keyword>
<proteinExistence type="predicted"/>
<evidence type="ECO:0000313" key="2">
    <source>
        <dbReference type="Proteomes" id="UP000263377"/>
    </source>
</evidence>
<accession>A0A372ZL80</accession>
<organism evidence="1 2">
    <name type="scientific">Kitasatospora xanthocidica</name>
    <dbReference type="NCBI Taxonomy" id="83382"/>
    <lineage>
        <taxon>Bacteria</taxon>
        <taxon>Bacillati</taxon>
        <taxon>Actinomycetota</taxon>
        <taxon>Actinomycetes</taxon>
        <taxon>Kitasatosporales</taxon>
        <taxon>Streptomycetaceae</taxon>
        <taxon>Kitasatospora</taxon>
    </lineage>
</organism>
<reference evidence="1 2" key="1">
    <citation type="submission" date="2018-08" db="EMBL/GenBank/DDBJ databases">
        <title>Diversity &amp; Physiological Properties of Lignin-Decomposing Actinobacteria from Soil.</title>
        <authorList>
            <person name="Roh S.G."/>
            <person name="Kim S.B."/>
        </authorList>
    </citation>
    <scope>NUCLEOTIDE SEQUENCE [LARGE SCALE GENOMIC DNA]</scope>
    <source>
        <strain evidence="1 2">MMS17-GH009</strain>
    </source>
</reference>
<dbReference type="RefSeq" id="WP_117485163.1">
    <property type="nucleotide sequence ID" value="NZ_QVIG01000001.1"/>
</dbReference>
<sequence>MNVPKVIPIGYQPDYRTRTIGKCEGGQFYATVVAAYREGWSGDDWQPQKRWHAVLHRFDEAGRHLGSRIEFTGTTADGEQQAIAAARRLLEQWLDALPGRHYQDIAIAPFDVRFEGALFGLVLEVDEEEEDEEDGVWMELHPDGLAFSAPWNGCYDT</sequence>
<gene>
    <name evidence="1" type="ORF">DR950_01410</name>
</gene>
<dbReference type="AlphaFoldDB" id="A0A372ZL80"/>
<dbReference type="EMBL" id="QVIG01000001">
    <property type="protein sequence ID" value="RGD56629.1"/>
    <property type="molecule type" value="Genomic_DNA"/>
</dbReference>
<evidence type="ECO:0000313" key="1">
    <source>
        <dbReference type="EMBL" id="RGD56629.1"/>
    </source>
</evidence>
<name>A0A372ZL80_9ACTN</name>
<comment type="caution">
    <text evidence="1">The sequence shown here is derived from an EMBL/GenBank/DDBJ whole genome shotgun (WGS) entry which is preliminary data.</text>
</comment>
<dbReference type="Proteomes" id="UP000263377">
    <property type="component" value="Unassembled WGS sequence"/>
</dbReference>
<protein>
    <submittedName>
        <fullName evidence="1">Uncharacterized protein</fullName>
    </submittedName>
</protein>